<evidence type="ECO:0000256" key="4">
    <source>
        <dbReference type="ARBA" id="ARBA00022777"/>
    </source>
</evidence>
<feature type="domain" description="Carbohydrate kinase PfkB" evidence="7">
    <location>
        <begin position="14"/>
        <end position="299"/>
    </location>
</feature>
<dbReference type="PIRSF" id="PIRSF000535">
    <property type="entry name" value="1PFK/6PFK/LacC"/>
    <property type="match status" value="1"/>
</dbReference>
<dbReference type="PANTHER" id="PTHR46566:SF2">
    <property type="entry name" value="ATP-DEPENDENT 6-PHOSPHOFRUCTOKINASE ISOZYME 2"/>
    <property type="match status" value="1"/>
</dbReference>
<dbReference type="PROSITE" id="PS00583">
    <property type="entry name" value="PFKB_KINASES_1"/>
    <property type="match status" value="1"/>
</dbReference>
<dbReference type="RefSeq" id="WP_091845302.1">
    <property type="nucleotide sequence ID" value="NZ_FOCM01000004.1"/>
</dbReference>
<dbReference type="Gene3D" id="3.40.1190.20">
    <property type="match status" value="1"/>
</dbReference>
<organism evidence="8 9">
    <name type="scientific">Palleronia pelagia</name>
    <dbReference type="NCBI Taxonomy" id="387096"/>
    <lineage>
        <taxon>Bacteria</taxon>
        <taxon>Pseudomonadati</taxon>
        <taxon>Pseudomonadota</taxon>
        <taxon>Alphaproteobacteria</taxon>
        <taxon>Rhodobacterales</taxon>
        <taxon>Roseobacteraceae</taxon>
        <taxon>Palleronia</taxon>
    </lineage>
</organism>
<evidence type="ECO:0000313" key="8">
    <source>
        <dbReference type="EMBL" id="SEN42266.1"/>
    </source>
</evidence>
<dbReference type="SUPFAM" id="SSF53613">
    <property type="entry name" value="Ribokinase-like"/>
    <property type="match status" value="1"/>
</dbReference>
<dbReference type="Pfam" id="PF00294">
    <property type="entry name" value="PfkB"/>
    <property type="match status" value="1"/>
</dbReference>
<protein>
    <recommendedName>
        <fullName evidence="6">Phosphofructokinase</fullName>
    </recommendedName>
</protein>
<dbReference type="GO" id="GO:0005829">
    <property type="term" value="C:cytosol"/>
    <property type="evidence" value="ECO:0007669"/>
    <property type="project" value="TreeGrafter"/>
</dbReference>
<dbReference type="OrthoDB" id="9801219at2"/>
<dbReference type="NCBIfam" id="TIGR03168">
    <property type="entry name" value="1-PFK"/>
    <property type="match status" value="1"/>
</dbReference>
<dbReference type="CDD" id="cd01164">
    <property type="entry name" value="FruK_PfkB_like"/>
    <property type="match status" value="1"/>
</dbReference>
<dbReference type="AlphaFoldDB" id="A0A1H8GE02"/>
<evidence type="ECO:0000256" key="5">
    <source>
        <dbReference type="ARBA" id="ARBA00022840"/>
    </source>
</evidence>
<dbReference type="Proteomes" id="UP000199372">
    <property type="component" value="Unassembled WGS sequence"/>
</dbReference>
<sequence>MRAHILTITLNPTVDFSTATDGIVPELKLRCDDPQIDPGGGGINVARAIRLLGGQAVALIAIGGGTGAQLLQRLAHEGVATVAFQGPGETRQSVSVIDRTDGQQYRFVMPGPTWGEGDIGRALNSIDQATGDDTLVVLSGSQPPGVAKDFPSILADHVGDRGARLIVDTSGPALHHLVEKPHPSLHLLRMDDAEAEELAGRKLPSVTDTAAFCRELIDRGVARSIIVARGADGSVLSTAEGSWHSVGPKVDVISKVGAGDSFVGAYTLGLAEGREAGECLRLAVAAASNAVMTEATRLCDRETTDRLMQDCTLTRL</sequence>
<proteinExistence type="inferred from homology"/>
<keyword evidence="2 6" id="KW-0808">Transferase</keyword>
<dbReference type="GO" id="GO:0005524">
    <property type="term" value="F:ATP binding"/>
    <property type="evidence" value="ECO:0007669"/>
    <property type="project" value="UniProtKB-KW"/>
</dbReference>
<name>A0A1H8GE02_9RHOB</name>
<dbReference type="InterPro" id="IPR011611">
    <property type="entry name" value="PfkB_dom"/>
</dbReference>
<keyword evidence="5" id="KW-0067">ATP-binding</keyword>
<keyword evidence="9" id="KW-1185">Reference proteome</keyword>
<keyword evidence="3" id="KW-0547">Nucleotide-binding</keyword>
<dbReference type="PANTHER" id="PTHR46566">
    <property type="entry name" value="1-PHOSPHOFRUCTOKINASE-RELATED"/>
    <property type="match status" value="1"/>
</dbReference>
<evidence type="ECO:0000256" key="1">
    <source>
        <dbReference type="ARBA" id="ARBA00010688"/>
    </source>
</evidence>
<dbReference type="EMBL" id="FOCM01000004">
    <property type="protein sequence ID" value="SEN42266.1"/>
    <property type="molecule type" value="Genomic_DNA"/>
</dbReference>
<evidence type="ECO:0000256" key="3">
    <source>
        <dbReference type="ARBA" id="ARBA00022741"/>
    </source>
</evidence>
<dbReference type="GO" id="GO:0003872">
    <property type="term" value="F:6-phosphofructokinase activity"/>
    <property type="evidence" value="ECO:0007669"/>
    <property type="project" value="TreeGrafter"/>
</dbReference>
<keyword evidence="4 8" id="KW-0418">Kinase</keyword>
<gene>
    <name evidence="8" type="ORF">SAMN04488011_10445</name>
</gene>
<evidence type="ECO:0000256" key="6">
    <source>
        <dbReference type="PIRNR" id="PIRNR000535"/>
    </source>
</evidence>
<reference evidence="9" key="1">
    <citation type="submission" date="2016-10" db="EMBL/GenBank/DDBJ databases">
        <authorList>
            <person name="Varghese N."/>
            <person name="Submissions S."/>
        </authorList>
    </citation>
    <scope>NUCLEOTIDE SEQUENCE [LARGE SCALE GENOMIC DNA]</scope>
    <source>
        <strain evidence="9">DSM 26893</strain>
    </source>
</reference>
<dbReference type="InterPro" id="IPR029056">
    <property type="entry name" value="Ribokinase-like"/>
</dbReference>
<comment type="similarity">
    <text evidence="1 6">Belongs to the carbohydrate kinase PfkB family.</text>
</comment>
<evidence type="ECO:0000313" key="9">
    <source>
        <dbReference type="Proteomes" id="UP000199372"/>
    </source>
</evidence>
<evidence type="ECO:0000259" key="7">
    <source>
        <dbReference type="Pfam" id="PF00294"/>
    </source>
</evidence>
<dbReference type="InterPro" id="IPR017583">
    <property type="entry name" value="Tagatose/fructose_Pkinase"/>
</dbReference>
<evidence type="ECO:0000256" key="2">
    <source>
        <dbReference type="ARBA" id="ARBA00022679"/>
    </source>
</evidence>
<dbReference type="InterPro" id="IPR002173">
    <property type="entry name" value="Carboh/pur_kinase_PfkB_CS"/>
</dbReference>
<accession>A0A1H8GE02</accession>